<evidence type="ECO:0000256" key="1">
    <source>
        <dbReference type="SAM" id="MobiDB-lite"/>
    </source>
</evidence>
<dbReference type="Proteomes" id="UP000799437">
    <property type="component" value="Unassembled WGS sequence"/>
</dbReference>
<name>A0A6A6W9C4_9PEZI</name>
<feature type="compositionally biased region" description="Low complexity" evidence="1">
    <location>
        <begin position="1"/>
        <end position="15"/>
    </location>
</feature>
<feature type="compositionally biased region" description="Low complexity" evidence="1">
    <location>
        <begin position="32"/>
        <end position="70"/>
    </location>
</feature>
<protein>
    <submittedName>
        <fullName evidence="2">Uncharacterized protein</fullName>
    </submittedName>
</protein>
<accession>A0A6A6W9C4</accession>
<organism evidence="2 3">
    <name type="scientific">Pseudovirgaria hyperparasitica</name>
    <dbReference type="NCBI Taxonomy" id="470096"/>
    <lineage>
        <taxon>Eukaryota</taxon>
        <taxon>Fungi</taxon>
        <taxon>Dikarya</taxon>
        <taxon>Ascomycota</taxon>
        <taxon>Pezizomycotina</taxon>
        <taxon>Dothideomycetes</taxon>
        <taxon>Dothideomycetes incertae sedis</taxon>
        <taxon>Acrospermales</taxon>
        <taxon>Acrospermaceae</taxon>
        <taxon>Pseudovirgaria</taxon>
    </lineage>
</organism>
<dbReference type="RefSeq" id="XP_033601240.1">
    <property type="nucleotide sequence ID" value="XM_033741099.1"/>
</dbReference>
<proteinExistence type="predicted"/>
<gene>
    <name evidence="2" type="ORF">EJ05DRAFT_364069</name>
</gene>
<feature type="region of interest" description="Disordered" evidence="1">
    <location>
        <begin position="1"/>
        <end position="109"/>
    </location>
</feature>
<evidence type="ECO:0000313" key="2">
    <source>
        <dbReference type="EMBL" id="KAF2758789.1"/>
    </source>
</evidence>
<dbReference type="EMBL" id="ML996571">
    <property type="protein sequence ID" value="KAF2758789.1"/>
    <property type="molecule type" value="Genomic_DNA"/>
</dbReference>
<keyword evidence="3" id="KW-1185">Reference proteome</keyword>
<sequence length="202" mass="20584">MSDASAESNNNNTSTDDGKHVPFSYQLEPIQAPTAASPNTPAPAEQSSNTPSSSSAATAPSPQANTNNPQPTTPQPSKPSATELSKPTLSQPPTIPPNPQPPPPPPPIHTAATLLSTLLTSSSIPHAIVGGAALSLLLSPRPRHPPHPKLHTSTPSTPPVAITLLTPPALFHGPFSADTPTLIVEHAGAQARVLHPVRAAGG</sequence>
<reference evidence="2" key="1">
    <citation type="journal article" date="2020" name="Stud. Mycol.">
        <title>101 Dothideomycetes genomes: a test case for predicting lifestyles and emergence of pathogens.</title>
        <authorList>
            <person name="Haridas S."/>
            <person name="Albert R."/>
            <person name="Binder M."/>
            <person name="Bloem J."/>
            <person name="Labutti K."/>
            <person name="Salamov A."/>
            <person name="Andreopoulos B."/>
            <person name="Baker S."/>
            <person name="Barry K."/>
            <person name="Bills G."/>
            <person name="Bluhm B."/>
            <person name="Cannon C."/>
            <person name="Castanera R."/>
            <person name="Culley D."/>
            <person name="Daum C."/>
            <person name="Ezra D."/>
            <person name="Gonzalez J."/>
            <person name="Henrissat B."/>
            <person name="Kuo A."/>
            <person name="Liang C."/>
            <person name="Lipzen A."/>
            <person name="Lutzoni F."/>
            <person name="Magnuson J."/>
            <person name="Mondo S."/>
            <person name="Nolan M."/>
            <person name="Ohm R."/>
            <person name="Pangilinan J."/>
            <person name="Park H.-J."/>
            <person name="Ramirez L."/>
            <person name="Alfaro M."/>
            <person name="Sun H."/>
            <person name="Tritt A."/>
            <person name="Yoshinaga Y."/>
            <person name="Zwiers L.-H."/>
            <person name="Turgeon B."/>
            <person name="Goodwin S."/>
            <person name="Spatafora J."/>
            <person name="Crous P."/>
            <person name="Grigoriev I."/>
        </authorList>
    </citation>
    <scope>NUCLEOTIDE SEQUENCE</scope>
    <source>
        <strain evidence="2">CBS 121739</strain>
    </source>
</reference>
<dbReference type="AlphaFoldDB" id="A0A6A6W9C4"/>
<evidence type="ECO:0000313" key="3">
    <source>
        <dbReference type="Proteomes" id="UP000799437"/>
    </source>
</evidence>
<dbReference type="GeneID" id="54482153"/>
<feature type="compositionally biased region" description="Pro residues" evidence="1">
    <location>
        <begin position="93"/>
        <end position="108"/>
    </location>
</feature>